<reference evidence="2 3" key="1">
    <citation type="submission" date="2019-08" db="EMBL/GenBank/DDBJ databases">
        <title>Paraburkholderia simonii sp. nov. and P. youngii sp. nov. Brazilian and Mexican Mimosa-associated rhizobia.</title>
        <authorList>
            <person name="Mavima L."/>
            <person name="Beukes C.W."/>
            <person name="Palmer M."/>
            <person name="De Meyer S.E."/>
            <person name="James E.K."/>
            <person name="Maluk M."/>
            <person name="Avontuur J.R."/>
            <person name="Chan W.Y."/>
            <person name="Venter S.N."/>
            <person name="Steenkamp E.T."/>
        </authorList>
    </citation>
    <scope>NUCLEOTIDE SEQUENCE [LARGE SCALE GENOMIC DNA]</scope>
    <source>
        <strain evidence="2 3">JPY454</strain>
    </source>
</reference>
<accession>A0ABX2NYK5</accession>
<organism evidence="2 3">
    <name type="scientific">Paraburkholderia youngii</name>
    <dbReference type="NCBI Taxonomy" id="2782701"/>
    <lineage>
        <taxon>Bacteria</taxon>
        <taxon>Pseudomonadati</taxon>
        <taxon>Pseudomonadota</taxon>
        <taxon>Betaproteobacteria</taxon>
        <taxon>Burkholderiales</taxon>
        <taxon>Burkholderiaceae</taxon>
        <taxon>Paraburkholderia</taxon>
    </lineage>
</organism>
<name>A0ABX2NYK5_9BURK</name>
<dbReference type="RefSeq" id="WP_176369944.1">
    <property type="nucleotide sequence ID" value="NZ_VOMC01000102.1"/>
</dbReference>
<dbReference type="SUPFAM" id="SSF47240">
    <property type="entry name" value="Ferritin-like"/>
    <property type="match status" value="1"/>
</dbReference>
<sequence length="312" mass="34516">MIKKRSTQSQRSSLTPIARSSQSTRPSILAPILSRGGPAMMPAGSTPVPSEDGLPVDVLLDADETSERIFIAARVALSQSRLGDRCPTYLSALEAALQDEPPYGTRAYAAAYRGASQSRQWLATSLITNAEREGDGATRLWSMAACAEEGEEQHLLKRHAVEESGHALFYLKLLDLTFPGAVSPAFRMELRQLSPGYSMPQSLFVVEGSPYGRPPTVDDFIQMNIAEIRTTIHHLLQRDALSAHCPPESLPQVVKLLDTLLRDELSHVAYTGMLIERHAARIAAGKIHDLFRKRFHDFNEITLQELDKKVFD</sequence>
<feature type="compositionally biased region" description="Polar residues" evidence="1">
    <location>
        <begin position="7"/>
        <end position="26"/>
    </location>
</feature>
<dbReference type="InterPro" id="IPR009078">
    <property type="entry name" value="Ferritin-like_SF"/>
</dbReference>
<evidence type="ECO:0000313" key="3">
    <source>
        <dbReference type="Proteomes" id="UP000821598"/>
    </source>
</evidence>
<dbReference type="Proteomes" id="UP000821598">
    <property type="component" value="Unassembled WGS sequence"/>
</dbReference>
<evidence type="ECO:0000313" key="2">
    <source>
        <dbReference type="EMBL" id="NVI09604.1"/>
    </source>
</evidence>
<keyword evidence="3" id="KW-1185">Reference proteome</keyword>
<gene>
    <name evidence="2" type="ORF">FSB64_39535</name>
</gene>
<feature type="region of interest" description="Disordered" evidence="1">
    <location>
        <begin position="1"/>
        <end position="52"/>
    </location>
</feature>
<protein>
    <recommendedName>
        <fullName evidence="4">Ferritin-like domain-containing protein</fullName>
    </recommendedName>
</protein>
<evidence type="ECO:0000256" key="1">
    <source>
        <dbReference type="SAM" id="MobiDB-lite"/>
    </source>
</evidence>
<comment type="caution">
    <text evidence="2">The sequence shown here is derived from an EMBL/GenBank/DDBJ whole genome shotgun (WGS) entry which is preliminary data.</text>
</comment>
<dbReference type="EMBL" id="VOMC01000102">
    <property type="protein sequence ID" value="NVI09604.1"/>
    <property type="molecule type" value="Genomic_DNA"/>
</dbReference>
<evidence type="ECO:0008006" key="4">
    <source>
        <dbReference type="Google" id="ProtNLM"/>
    </source>
</evidence>
<proteinExistence type="predicted"/>